<comment type="caution">
    <text evidence="1">The sequence shown here is derived from an EMBL/GenBank/DDBJ whole genome shotgun (WGS) entry which is preliminary data.</text>
</comment>
<dbReference type="Proteomes" id="UP000032120">
    <property type="component" value="Unassembled WGS sequence"/>
</dbReference>
<dbReference type="RefSeq" id="WP_042543647.1">
    <property type="nucleotide sequence ID" value="NZ_JXSQ01000006.1"/>
</dbReference>
<reference evidence="1 2" key="1">
    <citation type="submission" date="2015-01" db="EMBL/GenBank/DDBJ databases">
        <title>Draft genome sequence of Leucobacter komagatae strain VKM ST2845.</title>
        <authorList>
            <person name="Karlyshev A.V."/>
            <person name="Kudryashova E.B."/>
        </authorList>
    </citation>
    <scope>NUCLEOTIDE SEQUENCE [LARGE SCALE GENOMIC DNA]</scope>
    <source>
        <strain evidence="1 2">VKM ST2845</strain>
    </source>
</reference>
<keyword evidence="2" id="KW-1185">Reference proteome</keyword>
<dbReference type="EMBL" id="JXSQ01000006">
    <property type="protein sequence ID" value="KIP52867.1"/>
    <property type="molecule type" value="Genomic_DNA"/>
</dbReference>
<gene>
    <name evidence="1" type="ORF">SD72_06655</name>
</gene>
<accession>A0A0D0IP69</accession>
<evidence type="ECO:0008006" key="3">
    <source>
        <dbReference type="Google" id="ProtNLM"/>
    </source>
</evidence>
<dbReference type="InterPro" id="IPR024524">
    <property type="entry name" value="DUF3800"/>
</dbReference>
<dbReference type="AlphaFoldDB" id="A0A0D0IP69"/>
<dbReference type="Pfam" id="PF12686">
    <property type="entry name" value="DUF3800"/>
    <property type="match status" value="1"/>
</dbReference>
<dbReference type="OrthoDB" id="3243307at2"/>
<organism evidence="1 2">
    <name type="scientific">Leucobacter komagatae</name>
    <dbReference type="NCBI Taxonomy" id="55969"/>
    <lineage>
        <taxon>Bacteria</taxon>
        <taxon>Bacillati</taxon>
        <taxon>Actinomycetota</taxon>
        <taxon>Actinomycetes</taxon>
        <taxon>Micrococcales</taxon>
        <taxon>Microbacteriaceae</taxon>
        <taxon>Leucobacter</taxon>
    </lineage>
</organism>
<evidence type="ECO:0000313" key="1">
    <source>
        <dbReference type="EMBL" id="KIP52867.1"/>
    </source>
</evidence>
<evidence type="ECO:0000313" key="2">
    <source>
        <dbReference type="Proteomes" id="UP000032120"/>
    </source>
</evidence>
<name>A0A0D0IP69_9MICO</name>
<sequence length="241" mass="26459">MVELIYIDETGSSGKGAKNQPLLTLAAVIVPETQVQPLAVSLKQLASKHLGGVPKNFEFHGVEVWGGAGHWKDKTPECQLAAFRDVIDLLATHEIQVAYASIHKSRLHRKYNGSADANSYLLAMQFLLEKIEKRGSSELKIVVADEAKEHQSSAIKLVSDLQSYNLGVVPGRKLERVIDSVHFARSSDSPGVQLADMVAFALQRKQYKKDSHPNAVTALNGIYEAIISARLTYRDVWPSGS</sequence>
<proteinExistence type="predicted"/>
<protein>
    <recommendedName>
        <fullName evidence="3">DUF3800 domain-containing protein</fullName>
    </recommendedName>
</protein>